<organism evidence="2 3">
    <name type="scientific">Magnetospirillum sulfuroxidans</name>
    <dbReference type="NCBI Taxonomy" id="611300"/>
    <lineage>
        <taxon>Bacteria</taxon>
        <taxon>Pseudomonadati</taxon>
        <taxon>Pseudomonadota</taxon>
        <taxon>Alphaproteobacteria</taxon>
        <taxon>Rhodospirillales</taxon>
        <taxon>Rhodospirillaceae</taxon>
        <taxon>Magnetospirillum</taxon>
    </lineage>
</organism>
<proteinExistence type="predicted"/>
<dbReference type="RefSeq" id="WP_211549687.1">
    <property type="nucleotide sequence ID" value="NZ_JAGTUF010000013.1"/>
</dbReference>
<dbReference type="CDD" id="cd07344">
    <property type="entry name" value="M48_yhfN_like"/>
    <property type="match status" value="1"/>
</dbReference>
<evidence type="ECO:0000313" key="3">
    <source>
        <dbReference type="Proteomes" id="UP000680714"/>
    </source>
</evidence>
<dbReference type="Pfam" id="PF01863">
    <property type="entry name" value="YgjP-like"/>
    <property type="match status" value="1"/>
</dbReference>
<reference evidence="2 3" key="1">
    <citation type="submission" date="2021-04" db="EMBL/GenBank/DDBJ databases">
        <title>Magnetospirillum sulfuroxidans sp. nov., a facultative chemolithoautotrophic sulfur-oxidizing alphaproteobacterium isolated from freshwater sediment and proposals for Paramagetospirillum gen. nov., and Magnetospirillaceae fam. nov.</title>
        <authorList>
            <person name="Koziaeva V."/>
            <person name="Geelhoed J.S."/>
            <person name="Sorokin D.Y."/>
            <person name="Grouzdev D.S."/>
        </authorList>
    </citation>
    <scope>NUCLEOTIDE SEQUENCE [LARGE SCALE GENOMIC DNA]</scope>
    <source>
        <strain evidence="2 3">J10</strain>
    </source>
</reference>
<feature type="domain" description="YgjP-like metallopeptidase" evidence="1">
    <location>
        <begin position="27"/>
        <end position="232"/>
    </location>
</feature>
<dbReference type="Proteomes" id="UP000680714">
    <property type="component" value="Unassembled WGS sequence"/>
</dbReference>
<dbReference type="PANTHER" id="PTHR30399:SF1">
    <property type="entry name" value="UTP PYROPHOSPHATASE"/>
    <property type="match status" value="1"/>
</dbReference>
<name>A0ABS5IEB7_9PROT</name>
<dbReference type="EMBL" id="JAGTUF010000013">
    <property type="protein sequence ID" value="MBR9972679.1"/>
    <property type="molecule type" value="Genomic_DNA"/>
</dbReference>
<gene>
    <name evidence="2" type="ORF">KEC16_13220</name>
</gene>
<sequence>MNTEVFQITVSGLKIEVVRKAIKNLHIGVYPPHGHVRIAAPSAMSVDAIRIAAISRLPWIKRQQLRFKGQARQSTREYVSGESHYFLGRRYRLRVVEHASAPRVTIRGNTRIELSVRPGSDRSDRERVFLFWYRSQLKALLPDMIACWAGRLGVPMPKWGVKIMKTKWGSCTVSARRIWLNLELAKKQPQCIEYIVAHEMMHFLERNHTERFTALMDRHLPNWSILRDELNHAPLGHAGWGEDGAGSKPPVH</sequence>
<evidence type="ECO:0000313" key="2">
    <source>
        <dbReference type="EMBL" id="MBR9972679.1"/>
    </source>
</evidence>
<dbReference type="PANTHER" id="PTHR30399">
    <property type="entry name" value="UNCHARACTERIZED PROTEIN YGJP"/>
    <property type="match status" value="1"/>
</dbReference>
<evidence type="ECO:0000259" key="1">
    <source>
        <dbReference type="Pfam" id="PF01863"/>
    </source>
</evidence>
<keyword evidence="3" id="KW-1185">Reference proteome</keyword>
<dbReference type="InterPro" id="IPR002725">
    <property type="entry name" value="YgjP-like_metallopeptidase"/>
</dbReference>
<comment type="caution">
    <text evidence="2">The sequence shown here is derived from an EMBL/GenBank/DDBJ whole genome shotgun (WGS) entry which is preliminary data.</text>
</comment>
<protein>
    <submittedName>
        <fullName evidence="2">M48 family metallopeptidase</fullName>
    </submittedName>
</protein>
<dbReference type="InterPro" id="IPR053136">
    <property type="entry name" value="UTP_pyrophosphatase-like"/>
</dbReference>
<dbReference type="Gene3D" id="3.30.2010.10">
    <property type="entry name" value="Metalloproteases ('zincins'), catalytic domain"/>
    <property type="match status" value="1"/>
</dbReference>
<accession>A0ABS5IEB7</accession>